<name>A0ABD1VWE2_9LAMI</name>
<dbReference type="EMBL" id="JBFOLK010000001">
    <property type="protein sequence ID" value="KAL2541725.1"/>
    <property type="molecule type" value="Genomic_DNA"/>
</dbReference>
<evidence type="ECO:0000313" key="2">
    <source>
        <dbReference type="Proteomes" id="UP001604336"/>
    </source>
</evidence>
<evidence type="ECO:0000313" key="1">
    <source>
        <dbReference type="EMBL" id="KAL2541725.1"/>
    </source>
</evidence>
<comment type="caution">
    <text evidence="1">The sequence shown here is derived from an EMBL/GenBank/DDBJ whole genome shotgun (WGS) entry which is preliminary data.</text>
</comment>
<organism evidence="1 2">
    <name type="scientific">Abeliophyllum distichum</name>
    <dbReference type="NCBI Taxonomy" id="126358"/>
    <lineage>
        <taxon>Eukaryota</taxon>
        <taxon>Viridiplantae</taxon>
        <taxon>Streptophyta</taxon>
        <taxon>Embryophyta</taxon>
        <taxon>Tracheophyta</taxon>
        <taxon>Spermatophyta</taxon>
        <taxon>Magnoliopsida</taxon>
        <taxon>eudicotyledons</taxon>
        <taxon>Gunneridae</taxon>
        <taxon>Pentapetalae</taxon>
        <taxon>asterids</taxon>
        <taxon>lamiids</taxon>
        <taxon>Lamiales</taxon>
        <taxon>Oleaceae</taxon>
        <taxon>Forsythieae</taxon>
        <taxon>Abeliophyllum</taxon>
    </lineage>
</organism>
<proteinExistence type="predicted"/>
<keyword evidence="2" id="KW-1185">Reference proteome</keyword>
<dbReference type="AlphaFoldDB" id="A0ABD1VWE2"/>
<gene>
    <name evidence="1" type="ORF">Adt_02703</name>
</gene>
<accession>A0ABD1VWE2</accession>
<dbReference type="Proteomes" id="UP001604336">
    <property type="component" value="Unassembled WGS sequence"/>
</dbReference>
<protein>
    <submittedName>
        <fullName evidence="1">Uncharacterized protein</fullName>
    </submittedName>
</protein>
<sequence length="124" mass="14276">MEICKCHEYAVLFADPRIMKLRAEAALELSFARVQTHSNSFMTCWWLQNYQCRPEDVSAFHSEFSKLLVLNNSQDRIVFNLFLARRTGYEQSIQNAYAKSPYSLGSSARGGMCDKTSKKKVCFD</sequence>
<reference evidence="2" key="1">
    <citation type="submission" date="2024-07" db="EMBL/GenBank/DDBJ databases">
        <title>Two chromosome-level genome assemblies of Korean endemic species Abeliophyllum distichum and Forsythia ovata (Oleaceae).</title>
        <authorList>
            <person name="Jang H."/>
        </authorList>
    </citation>
    <scope>NUCLEOTIDE SEQUENCE [LARGE SCALE GENOMIC DNA]</scope>
</reference>